<dbReference type="Proteomes" id="UP000184406">
    <property type="component" value="Unassembled WGS sequence"/>
</dbReference>
<sequence length="44" mass="5087">MGRVIFLSKAFLCFATNINVVLRTSLFNNLWVMTYHLTLVAIRV</sequence>
<proteinExistence type="predicted"/>
<evidence type="ECO:0000313" key="1">
    <source>
        <dbReference type="EMBL" id="SHF78675.1"/>
    </source>
</evidence>
<evidence type="ECO:0000313" key="2">
    <source>
        <dbReference type="Proteomes" id="UP000184406"/>
    </source>
</evidence>
<gene>
    <name evidence="1" type="ORF">SAMN03080594_107136</name>
</gene>
<protein>
    <submittedName>
        <fullName evidence="1">Uncharacterized protein</fullName>
    </submittedName>
</protein>
<reference evidence="2" key="1">
    <citation type="submission" date="2016-11" db="EMBL/GenBank/DDBJ databases">
        <authorList>
            <person name="Varghese N."/>
            <person name="Submissions S."/>
        </authorList>
    </citation>
    <scope>NUCLEOTIDE SEQUENCE [LARGE SCALE GENOMIC DNA]</scope>
    <source>
        <strain evidence="2">DSM 17539</strain>
    </source>
</reference>
<organism evidence="1 2">
    <name type="scientific">Arenibacter palladensis</name>
    <dbReference type="NCBI Taxonomy" id="237373"/>
    <lineage>
        <taxon>Bacteria</taxon>
        <taxon>Pseudomonadati</taxon>
        <taxon>Bacteroidota</taxon>
        <taxon>Flavobacteriia</taxon>
        <taxon>Flavobacteriales</taxon>
        <taxon>Flavobacteriaceae</taxon>
        <taxon>Arenibacter</taxon>
    </lineage>
</organism>
<dbReference type="EMBL" id="FQUX01000007">
    <property type="protein sequence ID" value="SHF78675.1"/>
    <property type="molecule type" value="Genomic_DNA"/>
</dbReference>
<dbReference type="AlphaFoldDB" id="A0A1M5EHF1"/>
<accession>A0A1M5EHF1</accession>
<name>A0A1M5EHF1_9FLAO</name>
<keyword evidence="2" id="KW-1185">Reference proteome</keyword>